<gene>
    <name evidence="1" type="ORF">CTRU02_207382</name>
</gene>
<proteinExistence type="predicted"/>
<reference evidence="1 2" key="1">
    <citation type="journal article" date="2020" name="Phytopathology">
        <title>Genome Sequence Resources of Colletotrichum truncatum, C. plurivorum, C. musicola, and C. sojae: Four Species Pathogenic to Soybean (Glycine max).</title>
        <authorList>
            <person name="Rogerio F."/>
            <person name="Boufleur T.R."/>
            <person name="Ciampi-Guillardi M."/>
            <person name="Sukno S.A."/>
            <person name="Thon M.R."/>
            <person name="Massola Junior N.S."/>
            <person name="Baroncelli R."/>
        </authorList>
    </citation>
    <scope>NUCLEOTIDE SEQUENCE [LARGE SCALE GENOMIC DNA]</scope>
    <source>
        <strain evidence="1 2">CMES1059</strain>
    </source>
</reference>
<protein>
    <submittedName>
        <fullName evidence="1">Uncharacterized protein</fullName>
    </submittedName>
</protein>
<evidence type="ECO:0000313" key="1">
    <source>
        <dbReference type="EMBL" id="KAL0937651.1"/>
    </source>
</evidence>
<dbReference type="Proteomes" id="UP000805649">
    <property type="component" value="Unassembled WGS sequence"/>
</dbReference>
<evidence type="ECO:0000313" key="2">
    <source>
        <dbReference type="Proteomes" id="UP000805649"/>
    </source>
</evidence>
<name>A0ACC3Z0P7_COLTU</name>
<sequence>MAYNHHPSDSISNAAYPSDSSYTPGHHPSSSISNAAYPQDSSYRPSAPTSHPDDKLAMPEARYSQSYNTGPAMGGSRQAPTAPYPQYPPAAQSPSWGQPSPTHDPLLGPYSPGRGSVTPWSPDGMSAANPNLPPPPPYDPSRPGTGAATGASTPRDPVSPNQSESALTGQHGARDARPGSNYAGTPQQTPAPAAAHIADIPAHNNGERPRTYLQSMTGGMPAYGNSPGGLGPVAKARRKRKQKLGILAAILCAVLLFLIALIVGVLVGVVKVNVKDKEDKPPPHGPPRF</sequence>
<dbReference type="EMBL" id="VUJX02000004">
    <property type="protein sequence ID" value="KAL0937651.1"/>
    <property type="molecule type" value="Genomic_DNA"/>
</dbReference>
<organism evidence="1 2">
    <name type="scientific">Colletotrichum truncatum</name>
    <name type="common">Anthracnose fungus</name>
    <name type="synonym">Colletotrichum capsici</name>
    <dbReference type="NCBI Taxonomy" id="5467"/>
    <lineage>
        <taxon>Eukaryota</taxon>
        <taxon>Fungi</taxon>
        <taxon>Dikarya</taxon>
        <taxon>Ascomycota</taxon>
        <taxon>Pezizomycotina</taxon>
        <taxon>Sordariomycetes</taxon>
        <taxon>Hypocreomycetidae</taxon>
        <taxon>Glomerellales</taxon>
        <taxon>Glomerellaceae</taxon>
        <taxon>Colletotrichum</taxon>
        <taxon>Colletotrichum truncatum species complex</taxon>
    </lineage>
</organism>
<comment type="caution">
    <text evidence="1">The sequence shown here is derived from an EMBL/GenBank/DDBJ whole genome shotgun (WGS) entry which is preliminary data.</text>
</comment>
<accession>A0ACC3Z0P7</accession>
<keyword evidence="2" id="KW-1185">Reference proteome</keyword>